<feature type="transmembrane region" description="Helical" evidence="2">
    <location>
        <begin position="325"/>
        <end position="345"/>
    </location>
</feature>
<dbReference type="EMBL" id="NMVI01000018">
    <property type="protein sequence ID" value="OYN86667.1"/>
    <property type="molecule type" value="Genomic_DNA"/>
</dbReference>
<dbReference type="Pfam" id="PF13347">
    <property type="entry name" value="MFS_2"/>
    <property type="match status" value="1"/>
</dbReference>
<dbReference type="InterPro" id="IPR039672">
    <property type="entry name" value="MFS_2"/>
</dbReference>
<dbReference type="AlphaFoldDB" id="A0A255E500"/>
<reference evidence="3 4" key="1">
    <citation type="submission" date="2017-07" db="EMBL/GenBank/DDBJ databases">
        <title>Draft whole genome sequences of clinical Proprionibacteriaceae strains.</title>
        <authorList>
            <person name="Bernier A.-M."/>
            <person name="Bernard K."/>
            <person name="Domingo M.-C."/>
        </authorList>
    </citation>
    <scope>NUCLEOTIDE SEQUENCE [LARGE SCALE GENOMIC DNA]</scope>
    <source>
        <strain evidence="3 4">NML 160184</strain>
    </source>
</reference>
<evidence type="ECO:0000256" key="1">
    <source>
        <dbReference type="SAM" id="MobiDB-lite"/>
    </source>
</evidence>
<feature type="transmembrane region" description="Helical" evidence="2">
    <location>
        <begin position="242"/>
        <end position="260"/>
    </location>
</feature>
<evidence type="ECO:0000256" key="2">
    <source>
        <dbReference type="SAM" id="Phobius"/>
    </source>
</evidence>
<organism evidence="3 4">
    <name type="scientific">Parenemella sanctibonifatiensis</name>
    <dbReference type="NCBI Taxonomy" id="2016505"/>
    <lineage>
        <taxon>Bacteria</taxon>
        <taxon>Bacillati</taxon>
        <taxon>Actinomycetota</taxon>
        <taxon>Actinomycetes</taxon>
        <taxon>Propionibacteriales</taxon>
        <taxon>Propionibacteriaceae</taxon>
        <taxon>Parenemella</taxon>
    </lineage>
</organism>
<dbReference type="GO" id="GO:0008643">
    <property type="term" value="P:carbohydrate transport"/>
    <property type="evidence" value="ECO:0007669"/>
    <property type="project" value="InterPro"/>
</dbReference>
<proteinExistence type="predicted"/>
<evidence type="ECO:0000313" key="3">
    <source>
        <dbReference type="EMBL" id="OYN86667.1"/>
    </source>
</evidence>
<keyword evidence="2" id="KW-0472">Membrane</keyword>
<dbReference type="GO" id="GO:0005886">
    <property type="term" value="C:plasma membrane"/>
    <property type="evidence" value="ECO:0007669"/>
    <property type="project" value="TreeGrafter"/>
</dbReference>
<feature type="transmembrane region" description="Helical" evidence="2">
    <location>
        <begin position="288"/>
        <end position="313"/>
    </location>
</feature>
<protein>
    <recommendedName>
        <fullName evidence="5">MFS transporter</fullName>
    </recommendedName>
</protein>
<feature type="transmembrane region" description="Helical" evidence="2">
    <location>
        <begin position="160"/>
        <end position="188"/>
    </location>
</feature>
<dbReference type="PANTHER" id="PTHR11328:SF24">
    <property type="entry name" value="MAJOR FACILITATOR SUPERFAMILY (MFS) PROFILE DOMAIN-CONTAINING PROTEIN"/>
    <property type="match status" value="1"/>
</dbReference>
<feature type="transmembrane region" description="Helical" evidence="2">
    <location>
        <begin position="208"/>
        <end position="230"/>
    </location>
</feature>
<dbReference type="Gene3D" id="1.20.1250.20">
    <property type="entry name" value="MFS general substrate transporter like domains"/>
    <property type="match status" value="1"/>
</dbReference>
<sequence>MPTAGVRARPKGDRRTPSAAGSGLTSAEWASGQCSSSIIGGSRDGRPARLGCSRERTAALPRDLGAALLPGHVRPVAADEPRPRLDAVLLRPAARAGRPRVRRRHDRVPRHRRRRQPRAGLALGPHPDPAGPPTALDRGRFHPAGRGRGRLLFRPRGPSGLGLVVWFALFVILAEASDSMVSANYGALLPALFPDESRRSSANSLRQGWQLVAMVLALAIAPVLTTQVFGSEDSTIGFRTTAMIYCTIALAALLIMAFGIHERVAEPGTARQPRLWPTIKQILTNRTFWLIGVASACYLAPLAMVLAGVQLYVLHALVRPVGDALYLQGAVILAAALGLVSWNRVVRRIGAPLVWRISFGILAVGFLPLIFVTLLWAAVMAGLVIAAGGPSAGARRHPRLGSGPAGPGRTALVGRRLSRAHPALRR</sequence>
<feature type="transmembrane region" description="Helical" evidence="2">
    <location>
        <begin position="357"/>
        <end position="386"/>
    </location>
</feature>
<dbReference type="Proteomes" id="UP000216533">
    <property type="component" value="Unassembled WGS sequence"/>
</dbReference>
<dbReference type="SUPFAM" id="SSF103473">
    <property type="entry name" value="MFS general substrate transporter"/>
    <property type="match status" value="1"/>
</dbReference>
<gene>
    <name evidence="3" type="ORF">CGZ92_08395</name>
</gene>
<dbReference type="GO" id="GO:0015293">
    <property type="term" value="F:symporter activity"/>
    <property type="evidence" value="ECO:0007669"/>
    <property type="project" value="InterPro"/>
</dbReference>
<evidence type="ECO:0008006" key="5">
    <source>
        <dbReference type="Google" id="ProtNLM"/>
    </source>
</evidence>
<dbReference type="PANTHER" id="PTHR11328">
    <property type="entry name" value="MAJOR FACILITATOR SUPERFAMILY DOMAIN-CONTAINING PROTEIN"/>
    <property type="match status" value="1"/>
</dbReference>
<keyword evidence="2" id="KW-1133">Transmembrane helix</keyword>
<dbReference type="InterPro" id="IPR036259">
    <property type="entry name" value="MFS_trans_sf"/>
</dbReference>
<accession>A0A255E500</accession>
<feature type="region of interest" description="Disordered" evidence="1">
    <location>
        <begin position="1"/>
        <end position="49"/>
    </location>
</feature>
<feature type="region of interest" description="Disordered" evidence="1">
    <location>
        <begin position="95"/>
        <end position="141"/>
    </location>
</feature>
<keyword evidence="2" id="KW-0812">Transmembrane</keyword>
<evidence type="ECO:0000313" key="4">
    <source>
        <dbReference type="Proteomes" id="UP000216533"/>
    </source>
</evidence>
<feature type="compositionally biased region" description="Basic residues" evidence="1">
    <location>
        <begin position="97"/>
        <end position="117"/>
    </location>
</feature>
<name>A0A255E500_9ACTN</name>
<comment type="caution">
    <text evidence="3">The sequence shown here is derived from an EMBL/GenBank/DDBJ whole genome shotgun (WGS) entry which is preliminary data.</text>
</comment>